<keyword evidence="1" id="KW-0812">Transmembrane</keyword>
<name>A0ABX6LZB0_BACMO</name>
<keyword evidence="3" id="KW-1185">Reference proteome</keyword>
<sequence length="104" mass="11213">MEYKTVTVAKQRFGASRLVSLIVGILLVFAGFLISLTIIGIFAGAMLIIFSLPFFAVAKGGAKYTCPNCGYKHNGVASGSVNSTCKRCKQNIAVDWIDHPDKIE</sequence>
<dbReference type="Pfam" id="PF17319">
    <property type="entry name" value="DUF5362"/>
    <property type="match status" value="1"/>
</dbReference>
<proteinExistence type="predicted"/>
<keyword evidence="1" id="KW-1133">Transmembrane helix</keyword>
<dbReference type="GeneID" id="76983394"/>
<evidence type="ECO:0000256" key="1">
    <source>
        <dbReference type="SAM" id="Phobius"/>
    </source>
</evidence>
<evidence type="ECO:0008006" key="4">
    <source>
        <dbReference type="Google" id="ProtNLM"/>
    </source>
</evidence>
<protein>
    <recommendedName>
        <fullName evidence="4">Phage protein</fullName>
    </recommendedName>
</protein>
<evidence type="ECO:0000313" key="2">
    <source>
        <dbReference type="EMBL" id="QJC97117.1"/>
    </source>
</evidence>
<dbReference type="InterPro" id="IPR035287">
    <property type="entry name" value="DUF5362"/>
</dbReference>
<evidence type="ECO:0000313" key="3">
    <source>
        <dbReference type="Proteomes" id="UP000501048"/>
    </source>
</evidence>
<organism evidence="2 3">
    <name type="scientific">Bacillus mojavensis</name>
    <dbReference type="NCBI Taxonomy" id="72360"/>
    <lineage>
        <taxon>Bacteria</taxon>
        <taxon>Bacillati</taxon>
        <taxon>Bacillota</taxon>
        <taxon>Bacilli</taxon>
        <taxon>Bacillales</taxon>
        <taxon>Bacillaceae</taxon>
        <taxon>Bacillus</taxon>
    </lineage>
</organism>
<feature type="transmembrane region" description="Helical" evidence="1">
    <location>
        <begin position="21"/>
        <end position="50"/>
    </location>
</feature>
<accession>A0ABX6LZB0</accession>
<dbReference type="RefSeq" id="WP_168748393.1">
    <property type="nucleotide sequence ID" value="NZ_CP051464.1"/>
</dbReference>
<keyword evidence="1" id="KW-0472">Membrane</keyword>
<gene>
    <name evidence="2" type="ORF">HC660_26430</name>
</gene>
<dbReference type="EMBL" id="CP051464">
    <property type="protein sequence ID" value="QJC97117.1"/>
    <property type="molecule type" value="Genomic_DNA"/>
</dbReference>
<dbReference type="Proteomes" id="UP000501048">
    <property type="component" value="Chromosome"/>
</dbReference>
<reference evidence="2 3" key="1">
    <citation type="submission" date="2020-04" db="EMBL/GenBank/DDBJ databases">
        <title>Plant growth promoting and environmental Bacillus: genomic and epigenetic comparison.</title>
        <authorList>
            <person name="Reva O.N."/>
            <person name="Lutz S."/>
            <person name="Ahrens C.H."/>
        </authorList>
    </citation>
    <scope>NUCLEOTIDE SEQUENCE [LARGE SCALE GENOMIC DNA]</scope>
    <source>
        <strain evidence="2 3">UCMB5075</strain>
    </source>
</reference>